<evidence type="ECO:0000259" key="2">
    <source>
        <dbReference type="Pfam" id="PF14111"/>
    </source>
</evidence>
<dbReference type="InterPro" id="IPR040256">
    <property type="entry name" value="At4g02000-like"/>
</dbReference>
<sequence length="285" mass="31546">MASQDPSHCMKIQDLINDFRGLLATPSPLAIKLDSDDLVHDEFFNFCLVAKLHADIIPSIKGLVGVLRRAWTFIAPFKVHEAKHGIFLLSFKSNDDLLAVWDASPWSYNGTLIVLERFRSCTLVESYLFNSAPLWVQFHELPPDMLTPNIASKLASKVGEPAYLVGFGHADRPPNGQGYPGTADRVSPVHSRRRNQYNVQSSNKEHISNKDCIRKPTQGTAISGLGGRALSTELRPLLAPPRRSRGNLYPQKQHGGENYINIVPSGYGHPREELDPQVQGGTATC</sequence>
<name>A0A6V7Q6Y1_ANACO</name>
<dbReference type="PANTHER" id="PTHR31286">
    <property type="entry name" value="GLYCINE-RICH CELL WALL STRUCTURAL PROTEIN 1.8-LIKE"/>
    <property type="match status" value="1"/>
</dbReference>
<feature type="region of interest" description="Disordered" evidence="1">
    <location>
        <begin position="173"/>
        <end position="207"/>
    </location>
</feature>
<gene>
    <name evidence="3" type="ORF">CB5_LOCUS21826</name>
</gene>
<protein>
    <recommendedName>
        <fullName evidence="2">DUF4283 domain-containing protein</fullName>
    </recommendedName>
</protein>
<evidence type="ECO:0000256" key="1">
    <source>
        <dbReference type="SAM" id="MobiDB-lite"/>
    </source>
</evidence>
<accession>A0A6V7Q6Y1</accession>
<dbReference type="AlphaFoldDB" id="A0A6V7Q6Y1"/>
<evidence type="ECO:0000313" key="3">
    <source>
        <dbReference type="EMBL" id="CAD1838615.1"/>
    </source>
</evidence>
<organism evidence="3">
    <name type="scientific">Ananas comosus var. bracteatus</name>
    <name type="common">red pineapple</name>
    <dbReference type="NCBI Taxonomy" id="296719"/>
    <lineage>
        <taxon>Eukaryota</taxon>
        <taxon>Viridiplantae</taxon>
        <taxon>Streptophyta</taxon>
        <taxon>Embryophyta</taxon>
        <taxon>Tracheophyta</taxon>
        <taxon>Spermatophyta</taxon>
        <taxon>Magnoliopsida</taxon>
        <taxon>Liliopsida</taxon>
        <taxon>Poales</taxon>
        <taxon>Bromeliaceae</taxon>
        <taxon>Bromelioideae</taxon>
        <taxon>Ananas</taxon>
    </lineage>
</organism>
<proteinExistence type="predicted"/>
<dbReference type="PANTHER" id="PTHR31286:SF180">
    <property type="entry name" value="OS10G0362600 PROTEIN"/>
    <property type="match status" value="1"/>
</dbReference>
<dbReference type="Pfam" id="PF14111">
    <property type="entry name" value="DUF4283"/>
    <property type="match status" value="1"/>
</dbReference>
<dbReference type="InterPro" id="IPR025558">
    <property type="entry name" value="DUF4283"/>
</dbReference>
<feature type="domain" description="DUF4283" evidence="2">
    <location>
        <begin position="42"/>
        <end position="118"/>
    </location>
</feature>
<reference evidence="3" key="1">
    <citation type="submission" date="2020-07" db="EMBL/GenBank/DDBJ databases">
        <authorList>
            <person name="Lin J."/>
        </authorList>
    </citation>
    <scope>NUCLEOTIDE SEQUENCE</scope>
</reference>
<dbReference type="EMBL" id="LR862133">
    <property type="protein sequence ID" value="CAD1838615.1"/>
    <property type="molecule type" value="Genomic_DNA"/>
</dbReference>